<keyword evidence="4" id="KW-0804">Transcription</keyword>
<dbReference type="InterPro" id="IPR050913">
    <property type="entry name" value="AP2/ERF_ERF"/>
</dbReference>
<sequence length="312" mass="35224">MSYSRMPHSNQKLVSRNRKSKLQPKNFSADSKMRRKVRIIFYDPDATDSSSSEDEGERYGRKFNRTVHEIHLPPLKKALESESSQNSNNENKNPKLKQSKVQIKNPSSSRRQSSSKYRGVRQRAWGKWAAEIRDPFKRSRIWLGTYDTAEEASQAYESRRLQFEAMAAEMAVEEGNRTASSSAAVLSESTAETTVSHTSPSSVFEWDDSTSQSQDLKVGDSIKEETGTNMNYLQETDQSHPFIDEINMGINFDSIIADGIGMFLEDFVSLENTQIFGFGDDEPSGFPNADFGDFGNDDISCWLDDSINITCP</sequence>
<evidence type="ECO:0000256" key="2">
    <source>
        <dbReference type="ARBA" id="ARBA00023015"/>
    </source>
</evidence>
<feature type="domain" description="AP2/ERF" evidence="7">
    <location>
        <begin position="116"/>
        <end position="173"/>
    </location>
</feature>
<dbReference type="Pfam" id="PF00847">
    <property type="entry name" value="AP2"/>
    <property type="match status" value="1"/>
</dbReference>
<dbReference type="GeneID" id="111482373"/>
<dbReference type="SMART" id="SM00380">
    <property type="entry name" value="AP2"/>
    <property type="match status" value="1"/>
</dbReference>
<dbReference type="KEGG" id="cmax:111482373"/>
<evidence type="ECO:0000256" key="4">
    <source>
        <dbReference type="ARBA" id="ARBA00023163"/>
    </source>
</evidence>
<dbReference type="InterPro" id="IPR036955">
    <property type="entry name" value="AP2/ERF_dom_sf"/>
</dbReference>
<dbReference type="SUPFAM" id="SSF54171">
    <property type="entry name" value="DNA-binding domain"/>
    <property type="match status" value="1"/>
</dbReference>
<dbReference type="Gene3D" id="3.30.730.10">
    <property type="entry name" value="AP2/ERF domain"/>
    <property type="match status" value="1"/>
</dbReference>
<dbReference type="PANTHER" id="PTHR31194:SF62">
    <property type="entry name" value="ETHYLENE-RESPONSIVE TRANSCRIPTION FACTOR ERF118"/>
    <property type="match status" value="1"/>
</dbReference>
<evidence type="ECO:0000259" key="7">
    <source>
        <dbReference type="PROSITE" id="PS51032"/>
    </source>
</evidence>
<accession>A0A6J1J935</accession>
<feature type="compositionally biased region" description="Polar residues" evidence="6">
    <location>
        <begin position="1"/>
        <end position="14"/>
    </location>
</feature>
<evidence type="ECO:0000313" key="8">
    <source>
        <dbReference type="Proteomes" id="UP000504608"/>
    </source>
</evidence>
<organism evidence="8 9">
    <name type="scientific">Cucurbita maxima</name>
    <name type="common">Pumpkin</name>
    <name type="synonym">Winter squash</name>
    <dbReference type="NCBI Taxonomy" id="3661"/>
    <lineage>
        <taxon>Eukaryota</taxon>
        <taxon>Viridiplantae</taxon>
        <taxon>Streptophyta</taxon>
        <taxon>Embryophyta</taxon>
        <taxon>Tracheophyta</taxon>
        <taxon>Spermatophyta</taxon>
        <taxon>Magnoliopsida</taxon>
        <taxon>eudicotyledons</taxon>
        <taxon>Gunneridae</taxon>
        <taxon>Pentapetalae</taxon>
        <taxon>rosids</taxon>
        <taxon>fabids</taxon>
        <taxon>Cucurbitales</taxon>
        <taxon>Cucurbitaceae</taxon>
        <taxon>Cucurbiteae</taxon>
        <taxon>Cucurbita</taxon>
    </lineage>
</organism>
<feature type="compositionally biased region" description="Low complexity" evidence="6">
    <location>
        <begin position="81"/>
        <end position="91"/>
    </location>
</feature>
<proteinExistence type="predicted"/>
<gene>
    <name evidence="9" type="primary">LOC111482373</name>
</gene>
<dbReference type="GO" id="GO:0003677">
    <property type="term" value="F:DNA binding"/>
    <property type="evidence" value="ECO:0007669"/>
    <property type="project" value="UniProtKB-KW"/>
</dbReference>
<feature type="region of interest" description="Disordered" evidence="6">
    <location>
        <begin position="190"/>
        <end position="216"/>
    </location>
</feature>
<dbReference type="CDD" id="cd00018">
    <property type="entry name" value="AP2"/>
    <property type="match status" value="1"/>
</dbReference>
<protein>
    <submittedName>
        <fullName evidence="9">Ethylene-responsive transcription factor ERF118-like</fullName>
    </submittedName>
</protein>
<feature type="region of interest" description="Disordered" evidence="6">
    <location>
        <begin position="1"/>
        <end position="118"/>
    </location>
</feature>
<evidence type="ECO:0000256" key="5">
    <source>
        <dbReference type="ARBA" id="ARBA00023242"/>
    </source>
</evidence>
<dbReference type="GO" id="GO:0003700">
    <property type="term" value="F:DNA-binding transcription factor activity"/>
    <property type="evidence" value="ECO:0007669"/>
    <property type="project" value="InterPro"/>
</dbReference>
<dbReference type="Proteomes" id="UP000504608">
    <property type="component" value="Unplaced"/>
</dbReference>
<dbReference type="InterPro" id="IPR016177">
    <property type="entry name" value="DNA-bd_dom_sf"/>
</dbReference>
<dbReference type="PIRSF" id="PIRSF038123">
    <property type="entry name" value="PTI6"/>
    <property type="match status" value="1"/>
</dbReference>
<evidence type="ECO:0000313" key="9">
    <source>
        <dbReference type="RefSeq" id="XP_022983928.1"/>
    </source>
</evidence>
<reference evidence="9" key="1">
    <citation type="submission" date="2025-08" db="UniProtKB">
        <authorList>
            <consortium name="RefSeq"/>
        </authorList>
    </citation>
    <scope>IDENTIFICATION</scope>
    <source>
        <tissue evidence="9">Young leaves</tissue>
    </source>
</reference>
<evidence type="ECO:0000256" key="6">
    <source>
        <dbReference type="SAM" id="MobiDB-lite"/>
    </source>
</evidence>
<dbReference type="OrthoDB" id="1917565at2759"/>
<feature type="compositionally biased region" description="Polar residues" evidence="6">
    <location>
        <begin position="190"/>
        <end position="202"/>
    </location>
</feature>
<keyword evidence="8" id="KW-1185">Reference proteome</keyword>
<dbReference type="InterPro" id="IPR001471">
    <property type="entry name" value="AP2/ERF_dom"/>
</dbReference>
<dbReference type="GO" id="GO:0005634">
    <property type="term" value="C:nucleus"/>
    <property type="evidence" value="ECO:0007669"/>
    <property type="project" value="UniProtKB-SubCell"/>
</dbReference>
<keyword evidence="3" id="KW-0238">DNA-binding</keyword>
<comment type="subcellular location">
    <subcellularLocation>
        <location evidence="1">Nucleus</location>
    </subcellularLocation>
</comment>
<keyword evidence="2" id="KW-0805">Transcription regulation</keyword>
<keyword evidence="5" id="KW-0539">Nucleus</keyword>
<dbReference type="RefSeq" id="XP_022983928.1">
    <property type="nucleotide sequence ID" value="XM_023128160.1"/>
</dbReference>
<dbReference type="PROSITE" id="PS51032">
    <property type="entry name" value="AP2_ERF"/>
    <property type="match status" value="1"/>
</dbReference>
<name>A0A6J1J935_CUCMA</name>
<dbReference type="AlphaFoldDB" id="A0A6J1J935"/>
<evidence type="ECO:0000256" key="3">
    <source>
        <dbReference type="ARBA" id="ARBA00023125"/>
    </source>
</evidence>
<evidence type="ECO:0000256" key="1">
    <source>
        <dbReference type="ARBA" id="ARBA00004123"/>
    </source>
</evidence>
<dbReference type="PRINTS" id="PR00367">
    <property type="entry name" value="ETHRSPELEMNT"/>
</dbReference>
<dbReference type="PANTHER" id="PTHR31194">
    <property type="entry name" value="SHN SHINE , DNA BINDING / TRANSCRIPTION FACTOR"/>
    <property type="match status" value="1"/>
</dbReference>